<proteinExistence type="inferred from homology"/>
<dbReference type="InterPro" id="IPR013586">
    <property type="entry name" value="PSMD3_C"/>
</dbReference>
<evidence type="ECO:0000313" key="6">
    <source>
        <dbReference type="EMBL" id="KAK4094153.1"/>
    </source>
</evidence>
<feature type="compositionally biased region" description="Basic and acidic residues" evidence="4">
    <location>
        <begin position="398"/>
        <end position="408"/>
    </location>
</feature>
<feature type="compositionally biased region" description="Low complexity" evidence="4">
    <location>
        <begin position="169"/>
        <end position="186"/>
    </location>
</feature>
<evidence type="ECO:0000256" key="2">
    <source>
        <dbReference type="ARBA" id="ARBA00022942"/>
    </source>
</evidence>
<feature type="compositionally biased region" description="Pro residues" evidence="4">
    <location>
        <begin position="115"/>
        <end position="125"/>
    </location>
</feature>
<gene>
    <name evidence="6" type="ORF">Purlil1_1644</name>
</gene>
<keyword evidence="7" id="KW-1185">Reference proteome</keyword>
<dbReference type="SMART" id="SM00368">
    <property type="entry name" value="LRR_RI"/>
    <property type="match status" value="6"/>
</dbReference>
<feature type="region of interest" description="Disordered" evidence="4">
    <location>
        <begin position="35"/>
        <end position="69"/>
    </location>
</feature>
<feature type="coiled-coil region" evidence="3">
    <location>
        <begin position="762"/>
        <end position="789"/>
    </location>
</feature>
<dbReference type="Proteomes" id="UP001287286">
    <property type="component" value="Unassembled WGS sequence"/>
</dbReference>
<dbReference type="Pfam" id="PF13516">
    <property type="entry name" value="LRR_6"/>
    <property type="match status" value="1"/>
</dbReference>
<name>A0ABR0CCK5_PURLI</name>
<feature type="domain" description="PCI" evidence="5">
    <location>
        <begin position="549"/>
        <end position="729"/>
    </location>
</feature>
<dbReference type="InterPro" id="IPR001611">
    <property type="entry name" value="Leu-rich_rpt"/>
</dbReference>
<dbReference type="InterPro" id="IPR057985">
    <property type="entry name" value="TPR_PSMD3_N"/>
</dbReference>
<accession>A0ABR0CCK5</accession>
<dbReference type="InterPro" id="IPR036390">
    <property type="entry name" value="WH_DNA-bd_sf"/>
</dbReference>
<feature type="region of interest" description="Disordered" evidence="4">
    <location>
        <begin position="825"/>
        <end position="867"/>
    </location>
</feature>
<dbReference type="PROSITE" id="PS50250">
    <property type="entry name" value="PCI"/>
    <property type="match status" value="1"/>
</dbReference>
<keyword evidence="2" id="KW-0647">Proteasome</keyword>
<evidence type="ECO:0000256" key="4">
    <source>
        <dbReference type="SAM" id="MobiDB-lite"/>
    </source>
</evidence>
<dbReference type="SUPFAM" id="SSF52047">
    <property type="entry name" value="RNI-like"/>
    <property type="match status" value="1"/>
</dbReference>
<evidence type="ECO:0000259" key="5">
    <source>
        <dbReference type="PROSITE" id="PS50250"/>
    </source>
</evidence>
<dbReference type="PANTHER" id="PTHR10758:SF2">
    <property type="entry name" value="26S PROTEASOME NON-ATPASE REGULATORY SUBUNIT 3"/>
    <property type="match status" value="1"/>
</dbReference>
<dbReference type="Gene3D" id="3.80.10.10">
    <property type="entry name" value="Ribonuclease Inhibitor"/>
    <property type="match status" value="1"/>
</dbReference>
<evidence type="ECO:0000256" key="3">
    <source>
        <dbReference type="SAM" id="Coils"/>
    </source>
</evidence>
<dbReference type="InterPro" id="IPR050756">
    <property type="entry name" value="CSN3"/>
</dbReference>
<sequence>MSAPRHGLEPKQRASVAANVLLLAVPPRALQAAAAGNRVDNVTLSSPPGAPLGRGTWQVHRGTCDPPPRARYLARAASQLARAPRRQGASGSQSELEPSLHLFLQGVHPTSASASPPPPPPPPPDVQHSRQDHPSHASLAPPRPPSPRVSCTRHPPSPSCRAGCPWSERATQTHQQQQRQHAAARAIGPDRHGSLFCHPHHPQPPSSSTHPRHSSSVDPHILQAAMPGKTPQSNGNEPVENGVRNTDVEMKDAKNKGKKGAKDADDEMTVVVPPSKASKQPHKSQDGDGDVSMTEGDAADGGEVKVDPVVQTVTDIKSNFALLDRAVALFDARFSLRALRSISVIRKRLTPDIIGQAIVDTFPATVTSGNIAKNLLVAIGRESMPLGRQAGPEMEVDSDNKPAKNGAKKEAKDIIPEIDIFLGILIQVYLFDSKAYSKGAEFSQYLSERIQALNRRTLDSLSAKVYFYYSLFCEHIAPLPPSPESPIVALRPTLLAALRTAVLRKDIDTQASVIVLLLRNYLLTSHISQADLLVSHTQFPENAVNNQVARFLYYLGRIRAIQLRYTEAHEHLTAATRKAPSSSCAVGFSQTATKLLMVVELLMGDIPDRATFRLPSLEDALHPYFLLVQAVRVGNLEDFETTIADHADTFRRDGTYSLILRLRQNVIKTGIRMMSLSYSRISLRDICIRLHLGSEESAEYIVAKAIRDGVIEATLDRERGFMKSKEVGDVYATREPGEAFHDRIRACLALHDESVKAMRFPMNQHRLELKNAQEAREREREMAKEIQEGDLDEDDLGGDFEGIPSVKCRGRPSIWSLRWRPSTPTFGALPPLHNPAPKTTSHQTKTHRDAAGPLDLSHSPRRDLQAGPCRTTAGAKAAGHDARALCPTACPSCIVHAAAAHVRVPIRMGRGAGGRWLELVCLDAQLGSLRSDSYQEINMAGATQAQVDHKDTPSPPALNPRDMSSNTSPPSNDDGQLQDEAIRLAALTRRALAALHSNLPGFNPSQPLTAHEILALPLAAHRVDDELHGLPRRRSPRAALAQLIAPLLYPVHDGSLTAIIRYEADRVRVRGWAVLQRKFDLLRATKRNGRSAAGLSGGAGPGVQTPVWSSRIVNQGPWDEGRTPVSRAGVPAVPMPVKVAHEKHLAPFFAHLRNQGTHVLVNGERDGGMELDGGRGEPYYGVQGAEFERGVVYEDGRMDLCKMVVGPDHIWRLMDSLRDNAFVRHFLLGNNIIGPSGAQAIAAFIDELPERMETWYLAGNCIDGASFTGLVDAMVESPAITNVWLKRNPLGRLAADDLFRLITQTPNLRTLDLDQTELGDAGAAHLFTRLAAHSAPGGHKLPLRNLYMNGNGISADGARAIASFLASPHCALASLYMSCNPLGDAGAEALAAALPAAPHLTRLLLQSVGVSTQGAAALCRAVTSPSAGIRTLDLGQAFATEDLAQAYNYIDDAAVPAIKAMLTHGQLEYFSLGHCPVSHAALVELSAAIAECESSSLLYYAASSILRRPPAASFVPSRDTPLPHPDAPPRADIEAEKLLRARLEANVAARFADAHTDAGMTYLRFLAEEKRWLVSDREDVRKIDSVYRNRDAGMARRGLVTLVKQWEEGDDTLQRVGNAQGPVRVLRDGIAA</sequence>
<keyword evidence="3" id="KW-0175">Coiled coil</keyword>
<comment type="similarity">
    <text evidence="1">Belongs to the proteasome subunit S3 family.</text>
</comment>
<feature type="compositionally biased region" description="Basic and acidic residues" evidence="4">
    <location>
        <begin position="246"/>
        <end position="263"/>
    </location>
</feature>
<comment type="caution">
    <text evidence="6">The sequence shown here is derived from an EMBL/GenBank/DDBJ whole genome shotgun (WGS) entry which is preliminary data.</text>
</comment>
<dbReference type="Pfam" id="PF01399">
    <property type="entry name" value="PCI"/>
    <property type="match status" value="1"/>
</dbReference>
<evidence type="ECO:0000313" key="7">
    <source>
        <dbReference type="Proteomes" id="UP001287286"/>
    </source>
</evidence>
<dbReference type="SMART" id="SM00753">
    <property type="entry name" value="PAM"/>
    <property type="match status" value="1"/>
</dbReference>
<evidence type="ECO:0000256" key="1">
    <source>
        <dbReference type="ARBA" id="ARBA00007912"/>
    </source>
</evidence>
<reference evidence="6 7" key="1">
    <citation type="journal article" date="2024" name="Microbiol. Resour. Announc.">
        <title>Genome annotations for the ascomycete fungi Trichoderma harzianum, Trichoderma aggressivum, and Purpureocillium lilacinum.</title>
        <authorList>
            <person name="Beijen E.P.W."/>
            <person name="Ohm R.A."/>
        </authorList>
    </citation>
    <scope>NUCLEOTIDE SEQUENCE [LARGE SCALE GENOMIC DNA]</scope>
    <source>
        <strain evidence="6 7">CBS 150709</strain>
    </source>
</reference>
<dbReference type="PANTHER" id="PTHR10758">
    <property type="entry name" value="26S PROTEASOME NON-ATPASE REGULATORY SUBUNIT 3/COP9 SIGNALOSOME COMPLEX SUBUNIT 3"/>
    <property type="match status" value="1"/>
</dbReference>
<organism evidence="6 7">
    <name type="scientific">Purpureocillium lilacinum</name>
    <name type="common">Paecilomyces lilacinus</name>
    <dbReference type="NCBI Taxonomy" id="33203"/>
    <lineage>
        <taxon>Eukaryota</taxon>
        <taxon>Fungi</taxon>
        <taxon>Dikarya</taxon>
        <taxon>Ascomycota</taxon>
        <taxon>Pezizomycotina</taxon>
        <taxon>Sordariomycetes</taxon>
        <taxon>Hypocreomycetidae</taxon>
        <taxon>Hypocreales</taxon>
        <taxon>Ophiocordycipitaceae</taxon>
        <taxon>Purpureocillium</taxon>
    </lineage>
</organism>
<protein>
    <recommendedName>
        <fullName evidence="5">PCI domain-containing protein</fullName>
    </recommendedName>
</protein>
<feature type="region of interest" description="Disordered" evidence="4">
    <location>
        <begin position="942"/>
        <end position="976"/>
    </location>
</feature>
<dbReference type="SMART" id="SM00088">
    <property type="entry name" value="PINT"/>
    <property type="match status" value="1"/>
</dbReference>
<dbReference type="InterPro" id="IPR032675">
    <property type="entry name" value="LRR_dom_sf"/>
</dbReference>
<feature type="region of interest" description="Disordered" evidence="4">
    <location>
        <begin position="108"/>
        <end position="300"/>
    </location>
</feature>
<dbReference type="Pfam" id="PF25573">
    <property type="entry name" value="TPR_PSMD3_N"/>
    <property type="match status" value="1"/>
</dbReference>
<feature type="compositionally biased region" description="Polar residues" evidence="4">
    <location>
        <begin position="962"/>
        <end position="975"/>
    </location>
</feature>
<feature type="region of interest" description="Disordered" evidence="4">
    <location>
        <begin position="77"/>
        <end position="96"/>
    </location>
</feature>
<dbReference type="InterPro" id="IPR000717">
    <property type="entry name" value="PCI_dom"/>
</dbReference>
<dbReference type="Pfam" id="PF08375">
    <property type="entry name" value="Rpn3_C"/>
    <property type="match status" value="1"/>
</dbReference>
<feature type="region of interest" description="Disordered" evidence="4">
    <location>
        <begin position="389"/>
        <end position="408"/>
    </location>
</feature>
<dbReference type="EMBL" id="JAWRVI010000004">
    <property type="protein sequence ID" value="KAK4094153.1"/>
    <property type="molecule type" value="Genomic_DNA"/>
</dbReference>
<dbReference type="SUPFAM" id="SSF46785">
    <property type="entry name" value="Winged helix' DNA-binding domain"/>
    <property type="match status" value="1"/>
</dbReference>